<accession>A0AAE1CEL4</accession>
<protein>
    <submittedName>
        <fullName evidence="2">Uncharacterized protein</fullName>
    </submittedName>
</protein>
<sequence length="126" mass="13913">MGGGRWGRRRGLGQWKVCNRKDDQGMSFDRQNQNSCFSERTGARFRTSATLGEKKGSDKDEVEQSTRAGDRVQSTRAGDRVQSTITAGDRVQSTRPGDRVESTRGGDRVQSTITAGDRVQSTRAED</sequence>
<keyword evidence="3" id="KW-1185">Reference proteome</keyword>
<dbReference type="AlphaFoldDB" id="A0AAE1CEL4"/>
<comment type="caution">
    <text evidence="2">The sequence shown here is derived from an EMBL/GenBank/DDBJ whole genome shotgun (WGS) entry which is preliminary data.</text>
</comment>
<feature type="compositionally biased region" description="Polar residues" evidence="1">
    <location>
        <begin position="72"/>
        <end position="95"/>
    </location>
</feature>
<name>A0AAE1CEL4_9GAST</name>
<dbReference type="Proteomes" id="UP001283361">
    <property type="component" value="Unassembled WGS sequence"/>
</dbReference>
<evidence type="ECO:0000313" key="2">
    <source>
        <dbReference type="EMBL" id="KAK3691367.1"/>
    </source>
</evidence>
<proteinExistence type="predicted"/>
<feature type="compositionally biased region" description="Basic and acidic residues" evidence="1">
    <location>
        <begin position="52"/>
        <end position="70"/>
    </location>
</feature>
<gene>
    <name evidence="2" type="ORF">RRG08_036171</name>
</gene>
<feature type="region of interest" description="Disordered" evidence="1">
    <location>
        <begin position="21"/>
        <end position="126"/>
    </location>
</feature>
<dbReference type="EMBL" id="JAWDGP010008094">
    <property type="protein sequence ID" value="KAK3691367.1"/>
    <property type="molecule type" value="Genomic_DNA"/>
</dbReference>
<feature type="compositionally biased region" description="Basic and acidic residues" evidence="1">
    <location>
        <begin position="96"/>
        <end position="107"/>
    </location>
</feature>
<feature type="compositionally biased region" description="Polar residues" evidence="1">
    <location>
        <begin position="109"/>
        <end position="126"/>
    </location>
</feature>
<evidence type="ECO:0000313" key="3">
    <source>
        <dbReference type="Proteomes" id="UP001283361"/>
    </source>
</evidence>
<organism evidence="2 3">
    <name type="scientific">Elysia crispata</name>
    <name type="common">lettuce slug</name>
    <dbReference type="NCBI Taxonomy" id="231223"/>
    <lineage>
        <taxon>Eukaryota</taxon>
        <taxon>Metazoa</taxon>
        <taxon>Spiralia</taxon>
        <taxon>Lophotrochozoa</taxon>
        <taxon>Mollusca</taxon>
        <taxon>Gastropoda</taxon>
        <taxon>Heterobranchia</taxon>
        <taxon>Euthyneura</taxon>
        <taxon>Panpulmonata</taxon>
        <taxon>Sacoglossa</taxon>
        <taxon>Placobranchoidea</taxon>
        <taxon>Plakobranchidae</taxon>
        <taxon>Elysia</taxon>
    </lineage>
</organism>
<reference evidence="2" key="1">
    <citation type="journal article" date="2023" name="G3 (Bethesda)">
        <title>A reference genome for the long-term kleptoplast-retaining sea slug Elysia crispata morphotype clarki.</title>
        <authorList>
            <person name="Eastman K.E."/>
            <person name="Pendleton A.L."/>
            <person name="Shaikh M.A."/>
            <person name="Suttiyut T."/>
            <person name="Ogas R."/>
            <person name="Tomko P."/>
            <person name="Gavelis G."/>
            <person name="Widhalm J.R."/>
            <person name="Wisecaver J.H."/>
        </authorList>
    </citation>
    <scope>NUCLEOTIDE SEQUENCE</scope>
    <source>
        <strain evidence="2">ECLA1</strain>
    </source>
</reference>
<feature type="compositionally biased region" description="Polar residues" evidence="1">
    <location>
        <begin position="29"/>
        <end position="38"/>
    </location>
</feature>
<evidence type="ECO:0000256" key="1">
    <source>
        <dbReference type="SAM" id="MobiDB-lite"/>
    </source>
</evidence>